<dbReference type="Proteomes" id="UP000012174">
    <property type="component" value="Unassembled WGS sequence"/>
</dbReference>
<accession>M7SSR6</accession>
<keyword evidence="2" id="KW-1185">Reference proteome</keyword>
<dbReference type="GO" id="GO:0016791">
    <property type="term" value="F:phosphatase activity"/>
    <property type="evidence" value="ECO:0007669"/>
    <property type="project" value="UniProtKB-ARBA"/>
</dbReference>
<dbReference type="SUPFAM" id="SSF56784">
    <property type="entry name" value="HAD-like"/>
    <property type="match status" value="1"/>
</dbReference>
<dbReference type="EMBL" id="KB706409">
    <property type="protein sequence ID" value="EMR67538.1"/>
    <property type="molecule type" value="Genomic_DNA"/>
</dbReference>
<dbReference type="KEGG" id="ela:UCREL1_5461"/>
<dbReference type="AlphaFoldDB" id="M7SSR6"/>
<proteinExistence type="predicted"/>
<dbReference type="eggNOG" id="KOG2914">
    <property type="taxonomic scope" value="Eukaryota"/>
</dbReference>
<evidence type="ECO:0000313" key="1">
    <source>
        <dbReference type="EMBL" id="EMR67538.1"/>
    </source>
</evidence>
<dbReference type="Gene3D" id="3.40.50.1000">
    <property type="entry name" value="HAD superfamily/HAD-like"/>
    <property type="match status" value="1"/>
</dbReference>
<dbReference type="OMA" id="THCIFDN"/>
<dbReference type="InterPro" id="IPR006439">
    <property type="entry name" value="HAD-SF_hydro_IA"/>
</dbReference>
<organism evidence="1 2">
    <name type="scientific">Eutypa lata (strain UCR-EL1)</name>
    <name type="common">Grapevine dieback disease fungus</name>
    <name type="synonym">Eutypa armeniacae</name>
    <dbReference type="NCBI Taxonomy" id="1287681"/>
    <lineage>
        <taxon>Eukaryota</taxon>
        <taxon>Fungi</taxon>
        <taxon>Dikarya</taxon>
        <taxon>Ascomycota</taxon>
        <taxon>Pezizomycotina</taxon>
        <taxon>Sordariomycetes</taxon>
        <taxon>Xylariomycetidae</taxon>
        <taxon>Xylariales</taxon>
        <taxon>Diatrypaceae</taxon>
        <taxon>Eutypa</taxon>
    </lineage>
</organism>
<dbReference type="Gene3D" id="1.10.150.240">
    <property type="entry name" value="Putative phosphatase, domain 2"/>
    <property type="match status" value="1"/>
</dbReference>
<name>M7SSR6_EUTLA</name>
<dbReference type="InterPro" id="IPR023198">
    <property type="entry name" value="PGP-like_dom2"/>
</dbReference>
<gene>
    <name evidence="1" type="ORF">UCREL1_5461</name>
</gene>
<dbReference type="InterPro" id="IPR036412">
    <property type="entry name" value="HAD-like_sf"/>
</dbReference>
<dbReference type="OrthoDB" id="40579at2759"/>
<dbReference type="HOGENOM" id="CLU_045011_13_0_1"/>
<dbReference type="PANTHER" id="PTHR18901:SF42">
    <property type="entry name" value="SUPERFAMILY HYDROLASE, PUTATIVE-RELATED"/>
    <property type="match status" value="1"/>
</dbReference>
<sequence>MGVPDSTNGDVFHGWAKLPISREQFARESSEQMHLHFRDCRPLPGAEKLLSNLSRARSAPSDDRIGLALASTTKSHTYELKTSRPETKQLLSFFQSDMRILGDDPRVREGRGKPAPDIYLVALQALNSVLGLGEKPIMPNECLVFEDSVAGVEAGRRAGMRVIWVPHPDLAAEYQAKQKDVLAGRTGMFKVGDDWQLGKVDDGWAESIPSLEHFSYEKYNIDVPS</sequence>
<evidence type="ECO:0000313" key="2">
    <source>
        <dbReference type="Proteomes" id="UP000012174"/>
    </source>
</evidence>
<dbReference type="InterPro" id="IPR023214">
    <property type="entry name" value="HAD_sf"/>
</dbReference>
<protein>
    <submittedName>
        <fullName evidence="1">Putative had superfamily protein</fullName>
    </submittedName>
</protein>
<dbReference type="Pfam" id="PF00702">
    <property type="entry name" value="Hydrolase"/>
    <property type="match status" value="1"/>
</dbReference>
<dbReference type="NCBIfam" id="TIGR01509">
    <property type="entry name" value="HAD-SF-IA-v3"/>
    <property type="match status" value="1"/>
</dbReference>
<reference evidence="2" key="1">
    <citation type="journal article" date="2013" name="Genome Announc.">
        <title>Draft genome sequence of the grapevine dieback fungus Eutypa lata UCR-EL1.</title>
        <authorList>
            <person name="Blanco-Ulate B."/>
            <person name="Rolshausen P.E."/>
            <person name="Cantu D."/>
        </authorList>
    </citation>
    <scope>NUCLEOTIDE SEQUENCE [LARGE SCALE GENOMIC DNA]</scope>
    <source>
        <strain evidence="2">UCR-EL1</strain>
    </source>
</reference>
<dbReference type="PANTHER" id="PTHR18901">
    <property type="entry name" value="2-DEOXYGLUCOSE-6-PHOSPHATE PHOSPHATASE 2"/>
    <property type="match status" value="1"/>
</dbReference>
<dbReference type="STRING" id="1287681.M7SSR6"/>